<dbReference type="EMBL" id="UINC01003894">
    <property type="protein sequence ID" value="SVA10122.1"/>
    <property type="molecule type" value="Genomic_DNA"/>
</dbReference>
<organism evidence="1">
    <name type="scientific">marine metagenome</name>
    <dbReference type="NCBI Taxonomy" id="408172"/>
    <lineage>
        <taxon>unclassified sequences</taxon>
        <taxon>metagenomes</taxon>
        <taxon>ecological metagenomes</taxon>
    </lineage>
</organism>
<proteinExistence type="predicted"/>
<feature type="non-terminal residue" evidence="1">
    <location>
        <position position="185"/>
    </location>
</feature>
<dbReference type="GO" id="GO:0005737">
    <property type="term" value="C:cytoplasm"/>
    <property type="evidence" value="ECO:0007669"/>
    <property type="project" value="TreeGrafter"/>
</dbReference>
<feature type="non-terminal residue" evidence="1">
    <location>
        <position position="1"/>
    </location>
</feature>
<dbReference type="Pfam" id="PF01112">
    <property type="entry name" value="Asparaginase_2"/>
    <property type="match status" value="1"/>
</dbReference>
<dbReference type="PANTHER" id="PTHR10188">
    <property type="entry name" value="L-ASPARAGINASE"/>
    <property type="match status" value="1"/>
</dbReference>
<dbReference type="PANTHER" id="PTHR10188:SF6">
    <property type="entry name" value="N(4)-(BETA-N-ACETYLGLUCOSAMINYL)-L-ASPARAGINASE"/>
    <property type="match status" value="1"/>
</dbReference>
<name>A0A381T1N3_9ZZZZ</name>
<dbReference type="InterPro" id="IPR029055">
    <property type="entry name" value="Ntn_hydrolases_N"/>
</dbReference>
<gene>
    <name evidence="1" type="ORF">METZ01_LOCUS62976</name>
</gene>
<reference evidence="1" key="1">
    <citation type="submission" date="2018-05" db="EMBL/GenBank/DDBJ databases">
        <authorList>
            <person name="Lanie J.A."/>
            <person name="Ng W.-L."/>
            <person name="Kazmierczak K.M."/>
            <person name="Andrzejewski T.M."/>
            <person name="Davidsen T.M."/>
            <person name="Wayne K.J."/>
            <person name="Tettelin H."/>
            <person name="Glass J.I."/>
            <person name="Rusch D."/>
            <person name="Podicherti R."/>
            <person name="Tsui H.-C.T."/>
            <person name="Winkler M.E."/>
        </authorList>
    </citation>
    <scope>NUCLEOTIDE SEQUENCE</scope>
</reference>
<evidence type="ECO:0000313" key="1">
    <source>
        <dbReference type="EMBL" id="SVA10122.1"/>
    </source>
</evidence>
<dbReference type="GO" id="GO:0016811">
    <property type="term" value="F:hydrolase activity, acting on carbon-nitrogen (but not peptide) bonds, in linear amides"/>
    <property type="evidence" value="ECO:0007669"/>
    <property type="project" value="UniProtKB-ARBA"/>
</dbReference>
<protein>
    <submittedName>
        <fullName evidence="1">Uncharacterized protein</fullName>
    </submittedName>
</protein>
<sequence>VPCALAVHGGAWNVPDGDVDPHREGIIEALKPGWDLLRSGGSALEVVERAVCTLEDNPTFNAGHGAHLNQAREVQLDASIMEGEKLEAGAVAAVQRVRHPVSLARMVLESSPHVLLVGDGAHHFASEHGMELCRQRDLLIGRELDRYLRVRDGETDLVIREFDNDPRDIHFGTVGAVACDSNGHV</sequence>
<accession>A0A381T1N3</accession>
<dbReference type="SUPFAM" id="SSF56235">
    <property type="entry name" value="N-terminal nucleophile aminohydrolases (Ntn hydrolases)"/>
    <property type="match status" value="1"/>
</dbReference>
<dbReference type="AlphaFoldDB" id="A0A381T1N3"/>
<dbReference type="InterPro" id="IPR000246">
    <property type="entry name" value="Peptidase_T2"/>
</dbReference>